<evidence type="ECO:0000256" key="1">
    <source>
        <dbReference type="SAM" id="MobiDB-lite"/>
    </source>
</evidence>
<reference evidence="2" key="1">
    <citation type="submission" date="2019-12" db="EMBL/GenBank/DDBJ databases">
        <title>An insight into the sialome of adult female Ixodes ricinus ticks feeding for 6 days.</title>
        <authorList>
            <person name="Perner J."/>
            <person name="Ribeiro J.M.C."/>
        </authorList>
    </citation>
    <scope>NUCLEOTIDE SEQUENCE</scope>
    <source>
        <strain evidence="2">Semi-engorged</strain>
        <tissue evidence="2">Salivary glands</tissue>
    </source>
</reference>
<evidence type="ECO:0000313" key="2">
    <source>
        <dbReference type="EMBL" id="MXU84230.1"/>
    </source>
</evidence>
<proteinExistence type="predicted"/>
<feature type="region of interest" description="Disordered" evidence="1">
    <location>
        <begin position="53"/>
        <end position="79"/>
    </location>
</feature>
<sequence length="79" mass="8510">MLKSTPKTTSIAPILIFATSTPRSCTSLTRCPRSRRTKIPTTGCPWNCTKIDASTTQTSTSPTAPSTWPPTSTARPPRC</sequence>
<organism evidence="2">
    <name type="scientific">Ixodes ricinus</name>
    <name type="common">Common tick</name>
    <name type="synonym">Acarus ricinus</name>
    <dbReference type="NCBI Taxonomy" id="34613"/>
    <lineage>
        <taxon>Eukaryota</taxon>
        <taxon>Metazoa</taxon>
        <taxon>Ecdysozoa</taxon>
        <taxon>Arthropoda</taxon>
        <taxon>Chelicerata</taxon>
        <taxon>Arachnida</taxon>
        <taxon>Acari</taxon>
        <taxon>Parasitiformes</taxon>
        <taxon>Ixodida</taxon>
        <taxon>Ixodoidea</taxon>
        <taxon>Ixodidae</taxon>
        <taxon>Ixodinae</taxon>
        <taxon>Ixodes</taxon>
    </lineage>
</organism>
<accession>A0A6B0U6C7</accession>
<dbReference type="AlphaFoldDB" id="A0A6B0U6C7"/>
<protein>
    <submittedName>
        <fullName evidence="2">Uncharacterized protein</fullName>
    </submittedName>
</protein>
<name>A0A6B0U6C7_IXORI</name>
<dbReference type="EMBL" id="GIFC01002147">
    <property type="protein sequence ID" value="MXU84230.1"/>
    <property type="molecule type" value="Transcribed_RNA"/>
</dbReference>